<feature type="transmembrane region" description="Helical" evidence="6">
    <location>
        <begin position="195"/>
        <end position="212"/>
    </location>
</feature>
<protein>
    <submittedName>
        <fullName evidence="7">Uncharacterized protein</fullName>
    </submittedName>
</protein>
<dbReference type="PANTHER" id="PTHR10924:SF6">
    <property type="entry name" value="SOLUTE CARRIER FAMILY 49 MEMBER A3"/>
    <property type="match status" value="1"/>
</dbReference>
<keyword evidence="3 6" id="KW-1133">Transmembrane helix</keyword>
<feature type="transmembrane region" description="Helical" evidence="6">
    <location>
        <begin position="302"/>
        <end position="324"/>
    </location>
</feature>
<evidence type="ECO:0000313" key="8">
    <source>
        <dbReference type="Proteomes" id="UP000054408"/>
    </source>
</evidence>
<keyword evidence="4 6" id="KW-0472">Membrane</keyword>
<feature type="transmembrane region" description="Helical" evidence="6">
    <location>
        <begin position="333"/>
        <end position="352"/>
    </location>
</feature>
<sequence>MQVQQVESREDGERANGVPGGEQEYRVYTRRWAMLALFCMLGLMCSLLQMTYAAVQDISRLYYGVSTTEINLMATSYMLAFPPFTLAAAYVLHVSSLHVCLSIGMAFMAAGTWLRWIGATPNGFIWAITGQSLTAIGQPFIVSTMTMFSASWFEPERRTLATTFASFTNVLGSGVAFGMNPAIVKTGSQLKDLTFGQAVFTSALALATFIFFRSRPPTPPSPAADAADSGKAVTKAAALEAAPLLGEQATQPRATPGYKSLLTNVNFLIILLLFGLGFGAFQSYLTVLNQILLPEGFTTEEAGNVGVCVIGAGLFGAFAAGAVLDATHAFRPIIIAALTGLLGSQWWLFLRLSHMSLAVEVTFPVPESASNGLMYMIGTGSAFVQVLALDALQDPHPPRKMTNSLWFLVIEWTVLYLLSFFIRPNYLRREHELAQANAALAAPVGSGTSPAPAVAAATPDPPTGPSLATAVAVNT</sequence>
<gene>
    <name evidence="7" type="ORF">AMSG_04866</name>
</gene>
<dbReference type="InterPro" id="IPR036259">
    <property type="entry name" value="MFS_trans_sf"/>
</dbReference>
<dbReference type="PANTHER" id="PTHR10924">
    <property type="entry name" value="MAJOR FACILITATOR SUPERFAMILY PROTEIN-RELATED"/>
    <property type="match status" value="1"/>
</dbReference>
<dbReference type="RefSeq" id="XP_013758535.1">
    <property type="nucleotide sequence ID" value="XM_013903081.1"/>
</dbReference>
<dbReference type="SUPFAM" id="SSF103473">
    <property type="entry name" value="MFS general substrate transporter"/>
    <property type="match status" value="1"/>
</dbReference>
<feature type="region of interest" description="Disordered" evidence="5">
    <location>
        <begin position="451"/>
        <end position="475"/>
    </location>
</feature>
<evidence type="ECO:0000256" key="3">
    <source>
        <dbReference type="ARBA" id="ARBA00022989"/>
    </source>
</evidence>
<feature type="transmembrane region" description="Helical" evidence="6">
    <location>
        <begin position="32"/>
        <end position="52"/>
    </location>
</feature>
<dbReference type="OrthoDB" id="422206at2759"/>
<comment type="subcellular location">
    <subcellularLocation>
        <location evidence="1">Membrane</location>
        <topology evidence="1">Multi-pass membrane protein</topology>
    </subcellularLocation>
</comment>
<evidence type="ECO:0000256" key="4">
    <source>
        <dbReference type="ARBA" id="ARBA00023136"/>
    </source>
</evidence>
<evidence type="ECO:0000256" key="5">
    <source>
        <dbReference type="SAM" id="MobiDB-lite"/>
    </source>
</evidence>
<accession>A0A0L0DAU4</accession>
<dbReference type="Proteomes" id="UP000054408">
    <property type="component" value="Unassembled WGS sequence"/>
</dbReference>
<dbReference type="OMA" id="TRPGNIF"/>
<feature type="transmembrane region" description="Helical" evidence="6">
    <location>
        <begin position="261"/>
        <end position="282"/>
    </location>
</feature>
<organism evidence="7 8">
    <name type="scientific">Thecamonas trahens ATCC 50062</name>
    <dbReference type="NCBI Taxonomy" id="461836"/>
    <lineage>
        <taxon>Eukaryota</taxon>
        <taxon>Apusozoa</taxon>
        <taxon>Apusomonadida</taxon>
        <taxon>Apusomonadidae</taxon>
        <taxon>Thecamonas</taxon>
    </lineage>
</organism>
<feature type="transmembrane region" description="Helical" evidence="6">
    <location>
        <begin position="160"/>
        <end position="183"/>
    </location>
</feature>
<dbReference type="GO" id="GO:0022857">
    <property type="term" value="F:transmembrane transporter activity"/>
    <property type="evidence" value="ECO:0007669"/>
    <property type="project" value="InterPro"/>
</dbReference>
<dbReference type="AlphaFoldDB" id="A0A0L0DAU4"/>
<feature type="transmembrane region" description="Helical" evidence="6">
    <location>
        <begin position="124"/>
        <end position="148"/>
    </location>
</feature>
<evidence type="ECO:0000256" key="1">
    <source>
        <dbReference type="ARBA" id="ARBA00004141"/>
    </source>
</evidence>
<evidence type="ECO:0000256" key="2">
    <source>
        <dbReference type="ARBA" id="ARBA00022692"/>
    </source>
</evidence>
<dbReference type="InterPro" id="IPR049680">
    <property type="entry name" value="FLVCR1-2_SLC49-like"/>
</dbReference>
<dbReference type="InterPro" id="IPR011701">
    <property type="entry name" value="MFS"/>
</dbReference>
<dbReference type="GeneID" id="25564385"/>
<keyword evidence="2 6" id="KW-0812">Transmembrane</keyword>
<dbReference type="GO" id="GO:0016020">
    <property type="term" value="C:membrane"/>
    <property type="evidence" value="ECO:0007669"/>
    <property type="project" value="UniProtKB-SubCell"/>
</dbReference>
<reference evidence="7 8" key="1">
    <citation type="submission" date="2010-05" db="EMBL/GenBank/DDBJ databases">
        <title>The Genome Sequence of Thecamonas trahens ATCC 50062.</title>
        <authorList>
            <consortium name="The Broad Institute Genome Sequencing Platform"/>
            <person name="Russ C."/>
            <person name="Cuomo C."/>
            <person name="Shea T."/>
            <person name="Young S.K."/>
            <person name="Zeng Q."/>
            <person name="Koehrsen M."/>
            <person name="Haas B."/>
            <person name="Borodovsky M."/>
            <person name="Guigo R."/>
            <person name="Alvarado L."/>
            <person name="Berlin A."/>
            <person name="Bochicchio J."/>
            <person name="Borenstein D."/>
            <person name="Chapman S."/>
            <person name="Chen Z."/>
            <person name="Freedman E."/>
            <person name="Gellesch M."/>
            <person name="Goldberg J."/>
            <person name="Griggs A."/>
            <person name="Gujja S."/>
            <person name="Heilman E."/>
            <person name="Heiman D."/>
            <person name="Hepburn T."/>
            <person name="Howarth C."/>
            <person name="Jen D."/>
            <person name="Larson L."/>
            <person name="Mehta T."/>
            <person name="Park D."/>
            <person name="Pearson M."/>
            <person name="Roberts A."/>
            <person name="Saif S."/>
            <person name="Shenoy N."/>
            <person name="Sisk P."/>
            <person name="Stolte C."/>
            <person name="Sykes S."/>
            <person name="Thomson T."/>
            <person name="Walk T."/>
            <person name="White J."/>
            <person name="Yandava C."/>
            <person name="Burger G."/>
            <person name="Gray M.W."/>
            <person name="Holland P.W.H."/>
            <person name="King N."/>
            <person name="Lang F.B.F."/>
            <person name="Roger A.J."/>
            <person name="Ruiz-Trillo I."/>
            <person name="Lander E."/>
            <person name="Nusbaum C."/>
        </authorList>
    </citation>
    <scope>NUCLEOTIDE SEQUENCE [LARGE SCALE GENOMIC DNA]</scope>
    <source>
        <strain evidence="7 8">ATCC 50062</strain>
    </source>
</reference>
<dbReference type="eggNOG" id="KOG2563">
    <property type="taxonomic scope" value="Eukaryota"/>
</dbReference>
<feature type="transmembrane region" description="Helical" evidence="6">
    <location>
        <begin position="404"/>
        <end position="422"/>
    </location>
</feature>
<name>A0A0L0DAU4_THETB</name>
<proteinExistence type="predicted"/>
<evidence type="ECO:0000256" key="6">
    <source>
        <dbReference type="SAM" id="Phobius"/>
    </source>
</evidence>
<evidence type="ECO:0000313" key="7">
    <source>
        <dbReference type="EMBL" id="KNC48418.1"/>
    </source>
</evidence>
<feature type="transmembrane region" description="Helical" evidence="6">
    <location>
        <begin position="72"/>
        <end position="92"/>
    </location>
</feature>
<dbReference type="Pfam" id="PF07690">
    <property type="entry name" value="MFS_1"/>
    <property type="match status" value="1"/>
</dbReference>
<keyword evidence="8" id="KW-1185">Reference proteome</keyword>
<dbReference type="EMBL" id="GL349451">
    <property type="protein sequence ID" value="KNC48418.1"/>
    <property type="molecule type" value="Genomic_DNA"/>
</dbReference>
<dbReference type="Gene3D" id="1.20.1250.20">
    <property type="entry name" value="MFS general substrate transporter like domains"/>
    <property type="match status" value="1"/>
</dbReference>
<feature type="transmembrane region" description="Helical" evidence="6">
    <location>
        <begin position="99"/>
        <end position="118"/>
    </location>
</feature>